<dbReference type="CDD" id="cd23418">
    <property type="entry name" value="beta-trefoil_Ricin_XLN-like"/>
    <property type="match status" value="1"/>
</dbReference>
<dbReference type="SUPFAM" id="SSF50952">
    <property type="entry name" value="Soluble quinoprotein glucose dehydrogenase"/>
    <property type="match status" value="1"/>
</dbReference>
<dbReference type="PROSITE" id="PS50231">
    <property type="entry name" value="RICIN_B_LECTIN"/>
    <property type="match status" value="1"/>
</dbReference>
<proteinExistence type="predicted"/>
<evidence type="ECO:0000256" key="4">
    <source>
        <dbReference type="SAM" id="Phobius"/>
    </source>
</evidence>
<dbReference type="InterPro" id="IPR036116">
    <property type="entry name" value="FN3_sf"/>
</dbReference>
<dbReference type="GO" id="GO:0016798">
    <property type="term" value="F:hydrolase activity, acting on glycosyl bonds"/>
    <property type="evidence" value="ECO:0007669"/>
    <property type="project" value="UniProtKB-KW"/>
</dbReference>
<keyword evidence="4" id="KW-0812">Transmembrane</keyword>
<dbReference type="PANTHER" id="PTHR19328">
    <property type="entry name" value="HEDGEHOG-INTERACTING PROTEIN"/>
    <property type="match status" value="1"/>
</dbReference>
<sequence length="743" mass="77534">MTRGPQRTSVGTEESPGPGILPTPSLWPRGAARPAGGHVFTFPGKRQGRTRRPRPALALALAALVIAVTLAPAVGQGHPESAAAAAAGARIVSVPSGRCLDVTGNTATPGTVMNIYDCNNQANQSFTRSTAGELKTFADTRCLDVSGQVTTSPARAQIWTCNGGSNQKWTLNANGTITGVQSGLCLDVTGGKTANSTLVGMLTCNGSAGQKWSTTLAPDTTPPSVPQDPHIGVLTCDTATFGWTVSTDNVGVTFYDVYHDGQLMTSVAAPERRTTLTVVGGVTWGLYVNARDAAGNVSQASATVRITPPNCQADTQPPTAPTGLTGSASGTTVTLKWTAAIDNIGVRAYDLYRNGAKVGSVTGTASVAPGTTFVDSALAPNTKYTYSVVARDGQANVSPNSTAVAVTTGTGCAQAVCAVTQIATDTDIPWGLVTLADETILYGRRDAHDIVHLDPATGAKTTVGTVPNVENTDGEGGLLGLAIAPDFATTHWLYIMHTSPTDNRIVRIRVESDKLVLSSEQVLLSGILRNKFHDGGRLRFGPDGMLYASTGDAQNGDNAQNLASLNGKVLRMNADGSVPADNPFGTYVWSYGHRNPQGLAFDSQGRLWEQEFGNSVMDETNLIVKGGNYGWPACEGTTGTCGTAGFIAPKQTYPTSEGSCSGITVVRNILYVACERGTRLYREVISGSSLTNVTVLFNGTYGRLRTVEPSPDGGLWLTTSNLGNKDSVPNNSDEKLLRVTLGG</sequence>
<dbReference type="EMBL" id="NBXE01000034">
    <property type="protein sequence ID" value="RFA25273.1"/>
    <property type="molecule type" value="Genomic_DNA"/>
</dbReference>
<organism evidence="6 7">
    <name type="scientific">Subtercola boreus</name>
    <dbReference type="NCBI Taxonomy" id="120213"/>
    <lineage>
        <taxon>Bacteria</taxon>
        <taxon>Bacillati</taxon>
        <taxon>Actinomycetota</taxon>
        <taxon>Actinomycetes</taxon>
        <taxon>Micrococcales</taxon>
        <taxon>Microbacteriaceae</taxon>
        <taxon>Subtercola</taxon>
    </lineage>
</organism>
<evidence type="ECO:0000256" key="2">
    <source>
        <dbReference type="ARBA" id="ARBA00023326"/>
    </source>
</evidence>
<dbReference type="PROSITE" id="PS50853">
    <property type="entry name" value="FN3"/>
    <property type="match status" value="1"/>
</dbReference>
<dbReference type="InterPro" id="IPR035992">
    <property type="entry name" value="Ricin_B-like_lectins"/>
</dbReference>
<evidence type="ECO:0000313" key="6">
    <source>
        <dbReference type="EMBL" id="RFA25273.1"/>
    </source>
</evidence>
<dbReference type="SUPFAM" id="SSF50370">
    <property type="entry name" value="Ricin B-like lectins"/>
    <property type="match status" value="1"/>
</dbReference>
<feature type="domain" description="Fibronectin type-III" evidence="5">
    <location>
        <begin position="317"/>
        <end position="411"/>
    </location>
</feature>
<dbReference type="Gene3D" id="2.120.10.30">
    <property type="entry name" value="TolB, C-terminal domain"/>
    <property type="match status" value="1"/>
</dbReference>
<keyword evidence="1" id="KW-0326">Glycosidase</keyword>
<dbReference type="Pfam" id="PF07995">
    <property type="entry name" value="GSDH"/>
    <property type="match status" value="1"/>
</dbReference>
<dbReference type="Gene3D" id="2.60.40.10">
    <property type="entry name" value="Immunoglobulins"/>
    <property type="match status" value="2"/>
</dbReference>
<dbReference type="OrthoDB" id="9770043at2"/>
<accession>A0A3E0W9T3</accession>
<dbReference type="InterPro" id="IPR000772">
    <property type="entry name" value="Ricin_B_lectin"/>
</dbReference>
<dbReference type="Pfam" id="PF00652">
    <property type="entry name" value="Ricin_B_lectin"/>
    <property type="match status" value="1"/>
</dbReference>
<dbReference type="GO" id="GO:0000272">
    <property type="term" value="P:polysaccharide catabolic process"/>
    <property type="evidence" value="ECO:0007669"/>
    <property type="project" value="UniProtKB-KW"/>
</dbReference>
<evidence type="ECO:0000256" key="1">
    <source>
        <dbReference type="ARBA" id="ARBA00023295"/>
    </source>
</evidence>
<keyword evidence="1" id="KW-0378">Hydrolase</keyword>
<dbReference type="InterPro" id="IPR011042">
    <property type="entry name" value="6-blade_b-propeller_TolB-like"/>
</dbReference>
<dbReference type="InterPro" id="IPR011041">
    <property type="entry name" value="Quinoprot_gluc/sorb_DH_b-prop"/>
</dbReference>
<keyword evidence="4" id="KW-0472">Membrane</keyword>
<gene>
    <name evidence="6" type="ORF">B7R25_14625</name>
</gene>
<dbReference type="AlphaFoldDB" id="A0A3E0W9T3"/>
<dbReference type="Gene3D" id="2.80.10.50">
    <property type="match status" value="1"/>
</dbReference>
<dbReference type="PANTHER" id="PTHR19328:SF13">
    <property type="entry name" value="HIPL1 PROTEIN"/>
    <property type="match status" value="1"/>
</dbReference>
<protein>
    <submittedName>
        <fullName evidence="6">Glucose dehydrogenase</fullName>
    </submittedName>
</protein>
<evidence type="ECO:0000313" key="7">
    <source>
        <dbReference type="Proteomes" id="UP000257080"/>
    </source>
</evidence>
<dbReference type="CDD" id="cd00063">
    <property type="entry name" value="FN3"/>
    <property type="match status" value="1"/>
</dbReference>
<evidence type="ECO:0000256" key="3">
    <source>
        <dbReference type="SAM" id="MobiDB-lite"/>
    </source>
</evidence>
<dbReference type="InterPro" id="IPR013783">
    <property type="entry name" value="Ig-like_fold"/>
</dbReference>
<keyword evidence="2" id="KW-0624">Polysaccharide degradation</keyword>
<name>A0A3E0W9T3_9MICO</name>
<dbReference type="SMART" id="SM00458">
    <property type="entry name" value="RICIN"/>
    <property type="match status" value="1"/>
</dbReference>
<feature type="region of interest" description="Disordered" evidence="3">
    <location>
        <begin position="1"/>
        <end position="24"/>
    </location>
</feature>
<dbReference type="SUPFAM" id="SSF49265">
    <property type="entry name" value="Fibronectin type III"/>
    <property type="match status" value="2"/>
</dbReference>
<feature type="transmembrane region" description="Helical" evidence="4">
    <location>
        <begin position="56"/>
        <end position="75"/>
    </location>
</feature>
<feature type="compositionally biased region" description="Polar residues" evidence="3">
    <location>
        <begin position="1"/>
        <end position="12"/>
    </location>
</feature>
<comment type="caution">
    <text evidence="6">The sequence shown here is derived from an EMBL/GenBank/DDBJ whole genome shotgun (WGS) entry which is preliminary data.</text>
</comment>
<reference evidence="6 7" key="1">
    <citation type="submission" date="2017-04" db="EMBL/GenBank/DDBJ databases">
        <title>Comparative genome analysis of Subtercola boreus.</title>
        <authorList>
            <person name="Cho Y.-J."/>
            <person name="Cho A."/>
            <person name="Kim O.-S."/>
            <person name="Lee J.-I."/>
        </authorList>
    </citation>
    <scope>NUCLEOTIDE SEQUENCE [LARGE SCALE GENOMIC DNA]</scope>
    <source>
        <strain evidence="6 7">P28004</strain>
    </source>
</reference>
<keyword evidence="4" id="KW-1133">Transmembrane helix</keyword>
<keyword evidence="2" id="KW-0119">Carbohydrate metabolism</keyword>
<dbReference type="Proteomes" id="UP000257080">
    <property type="component" value="Unassembled WGS sequence"/>
</dbReference>
<dbReference type="InterPro" id="IPR003961">
    <property type="entry name" value="FN3_dom"/>
</dbReference>
<dbReference type="InterPro" id="IPR012938">
    <property type="entry name" value="Glc/Sorbosone_DH"/>
</dbReference>
<evidence type="ECO:0000259" key="5">
    <source>
        <dbReference type="PROSITE" id="PS50853"/>
    </source>
</evidence>
<dbReference type="SMART" id="SM00060">
    <property type="entry name" value="FN3"/>
    <property type="match status" value="2"/>
</dbReference>